<dbReference type="AlphaFoldDB" id="A0A2H9TNT5"/>
<dbReference type="Proteomes" id="UP000240830">
    <property type="component" value="Unassembled WGS sequence"/>
</dbReference>
<organism evidence="2 3">
    <name type="scientific">Paramicrosporidium saccamoebae</name>
    <dbReference type="NCBI Taxonomy" id="1246581"/>
    <lineage>
        <taxon>Eukaryota</taxon>
        <taxon>Fungi</taxon>
        <taxon>Fungi incertae sedis</taxon>
        <taxon>Cryptomycota</taxon>
        <taxon>Cryptomycota incertae sedis</taxon>
        <taxon>Paramicrosporidium</taxon>
    </lineage>
</organism>
<evidence type="ECO:0000313" key="2">
    <source>
        <dbReference type="EMBL" id="PJF19415.1"/>
    </source>
</evidence>
<name>A0A2H9TNT5_9FUNG</name>
<protein>
    <submittedName>
        <fullName evidence="2">Uncharacterized protein</fullName>
    </submittedName>
</protein>
<sequence length="117" mass="12584">MLIITHMSALSGKPSSILPNYNGRLVYLHPNGVETRAPLPSATPPPVPPPPPPQTPHIHTGMCRPQTFAALPIAGATFPGAPFWREGLTQCQWHGTLSVDYPACRKCAAVLVWSIVN</sequence>
<gene>
    <name evidence="2" type="ORF">PSACC_00818</name>
</gene>
<proteinExistence type="predicted"/>
<dbReference type="EMBL" id="MTSL01000065">
    <property type="protein sequence ID" value="PJF19415.1"/>
    <property type="molecule type" value="Genomic_DNA"/>
</dbReference>
<evidence type="ECO:0000313" key="3">
    <source>
        <dbReference type="Proteomes" id="UP000240830"/>
    </source>
</evidence>
<comment type="caution">
    <text evidence="2">The sequence shown here is derived from an EMBL/GenBank/DDBJ whole genome shotgun (WGS) entry which is preliminary data.</text>
</comment>
<reference evidence="2 3" key="1">
    <citation type="submission" date="2016-10" db="EMBL/GenBank/DDBJ databases">
        <title>The genome of Paramicrosporidium saccamoebae is the missing link in understanding Cryptomycota and Microsporidia evolution.</title>
        <authorList>
            <person name="Quandt C.A."/>
            <person name="Beaudet D."/>
            <person name="Corsaro D."/>
            <person name="Michel R."/>
            <person name="Corradi N."/>
            <person name="James T."/>
        </authorList>
    </citation>
    <scope>NUCLEOTIDE SEQUENCE [LARGE SCALE GENOMIC DNA]</scope>
    <source>
        <strain evidence="2 3">KSL3</strain>
    </source>
</reference>
<feature type="compositionally biased region" description="Pro residues" evidence="1">
    <location>
        <begin position="41"/>
        <end position="55"/>
    </location>
</feature>
<accession>A0A2H9TNT5</accession>
<feature type="region of interest" description="Disordered" evidence="1">
    <location>
        <begin position="36"/>
        <end position="56"/>
    </location>
</feature>
<evidence type="ECO:0000256" key="1">
    <source>
        <dbReference type="SAM" id="MobiDB-lite"/>
    </source>
</evidence>
<keyword evidence="3" id="KW-1185">Reference proteome</keyword>